<evidence type="ECO:0000259" key="1">
    <source>
        <dbReference type="Pfam" id="PF07727"/>
    </source>
</evidence>
<accession>A0ABQ5A8N7</accession>
<dbReference type="Proteomes" id="UP001151760">
    <property type="component" value="Unassembled WGS sequence"/>
</dbReference>
<dbReference type="InterPro" id="IPR057670">
    <property type="entry name" value="SH3_retrovirus"/>
</dbReference>
<reference evidence="3" key="2">
    <citation type="submission" date="2022-01" db="EMBL/GenBank/DDBJ databases">
        <authorList>
            <person name="Yamashiro T."/>
            <person name="Shiraishi A."/>
            <person name="Satake H."/>
            <person name="Nakayama K."/>
        </authorList>
    </citation>
    <scope>NUCLEOTIDE SEQUENCE</scope>
</reference>
<proteinExistence type="predicted"/>
<dbReference type="PANTHER" id="PTHR11439">
    <property type="entry name" value="GAG-POL-RELATED RETROTRANSPOSON"/>
    <property type="match status" value="1"/>
</dbReference>
<comment type="caution">
    <text evidence="3">The sequence shown here is derived from an EMBL/GenBank/DDBJ whole genome shotgun (WGS) entry which is preliminary data.</text>
</comment>
<feature type="domain" description="Reverse transcriptase Ty1/copia-type" evidence="1">
    <location>
        <begin position="177"/>
        <end position="249"/>
    </location>
</feature>
<feature type="domain" description="Reverse transcriptase Ty1/copia-type" evidence="1">
    <location>
        <begin position="250"/>
        <end position="383"/>
    </location>
</feature>
<dbReference type="InterPro" id="IPR043502">
    <property type="entry name" value="DNA/RNA_pol_sf"/>
</dbReference>
<dbReference type="InterPro" id="IPR013103">
    <property type="entry name" value="RVT_2"/>
</dbReference>
<organism evidence="3 4">
    <name type="scientific">Tanacetum coccineum</name>
    <dbReference type="NCBI Taxonomy" id="301880"/>
    <lineage>
        <taxon>Eukaryota</taxon>
        <taxon>Viridiplantae</taxon>
        <taxon>Streptophyta</taxon>
        <taxon>Embryophyta</taxon>
        <taxon>Tracheophyta</taxon>
        <taxon>Spermatophyta</taxon>
        <taxon>Magnoliopsida</taxon>
        <taxon>eudicotyledons</taxon>
        <taxon>Gunneridae</taxon>
        <taxon>Pentapetalae</taxon>
        <taxon>asterids</taxon>
        <taxon>campanulids</taxon>
        <taxon>Asterales</taxon>
        <taxon>Asteraceae</taxon>
        <taxon>Asteroideae</taxon>
        <taxon>Anthemideae</taxon>
        <taxon>Anthemidinae</taxon>
        <taxon>Tanacetum</taxon>
    </lineage>
</organism>
<dbReference type="PANTHER" id="PTHR11439:SF496">
    <property type="entry name" value="RNA-DIRECTED DNA POLYMERASE"/>
    <property type="match status" value="1"/>
</dbReference>
<keyword evidence="4" id="KW-1185">Reference proteome</keyword>
<evidence type="ECO:0000313" key="3">
    <source>
        <dbReference type="EMBL" id="GJS97981.1"/>
    </source>
</evidence>
<evidence type="ECO:0000313" key="4">
    <source>
        <dbReference type="Proteomes" id="UP001151760"/>
    </source>
</evidence>
<reference evidence="3" key="1">
    <citation type="journal article" date="2022" name="Int. J. Mol. Sci.">
        <title>Draft Genome of Tanacetum Coccineum: Genomic Comparison of Closely Related Tanacetum-Family Plants.</title>
        <authorList>
            <person name="Yamashiro T."/>
            <person name="Shiraishi A."/>
            <person name="Nakayama K."/>
            <person name="Satake H."/>
        </authorList>
    </citation>
    <scope>NUCLEOTIDE SEQUENCE</scope>
</reference>
<protein>
    <submittedName>
        <fullName evidence="3">Retrotransposon protein, putative, ty1-copia subclass</fullName>
    </submittedName>
</protein>
<dbReference type="SUPFAM" id="SSF56672">
    <property type="entry name" value="DNA/RNA polymerases"/>
    <property type="match status" value="1"/>
</dbReference>
<dbReference type="CDD" id="cd09272">
    <property type="entry name" value="RNase_HI_RT_Ty1"/>
    <property type="match status" value="1"/>
</dbReference>
<evidence type="ECO:0000259" key="2">
    <source>
        <dbReference type="Pfam" id="PF25597"/>
    </source>
</evidence>
<gene>
    <name evidence="3" type="ORF">Tco_0819151</name>
</gene>
<feature type="domain" description="Retroviral polymerase SH3-like" evidence="2">
    <location>
        <begin position="17"/>
        <end position="75"/>
    </location>
</feature>
<dbReference type="Pfam" id="PF07727">
    <property type="entry name" value="RVT_2"/>
    <property type="match status" value="2"/>
</dbReference>
<name>A0ABQ5A8N7_9ASTR</name>
<sequence length="550" mass="63535">MWHGKVLNLSYLKVWGCEALVKRDMAKKLEFRCIKCIFVGYPKERMDYYFYYPFENKIFVARYAEFFETRLIKQEASGSTVDFDEIQSEDAQPSEKTSLHQHEVELDMVEPQTDVILVRRSARIPQAPERYGFYIDAEEHELGDHEEPPNYQAALSDPKSEKWLEAMNAEMQSMKDNQVWNLVDLPPNCKTVRSKWLFKKKTDMDGNIQTYKARLVAKGFTQTYRIDYEETFLPVADIKAIRILIAITARVCKLQRSIYGLKQASRSWNKRFDEEIKKYGFTQNPDEPCVYKRACGSIIVFLILYVDDILLMGNNIPMLQDIKSWLGKCFAMKDLGEAAYILGIKIYRDRSRRLIGLSQNAYIDKILKRFKMDTSKHGTIPMQPNVDLRKSQGPSTPAEVKRMKGIPYASAIGSIMYTVRCTRPDVAFSQKITSRYQQNPGESHWTAIKNTLKYLRNTKDMFLVYGGDSTTELGVTCYTDASWETDRDDLQSQMGFVFMMNGGAIDWKSYKQNTTAMSSMEAVLLKLQWELFGYVNSFMGLALSPALTNI</sequence>
<dbReference type="Pfam" id="PF25597">
    <property type="entry name" value="SH3_retrovirus"/>
    <property type="match status" value="1"/>
</dbReference>
<dbReference type="EMBL" id="BQNB010012007">
    <property type="protein sequence ID" value="GJS97981.1"/>
    <property type="molecule type" value="Genomic_DNA"/>
</dbReference>